<accession>A0A1G9SVG5</accession>
<feature type="signal peptide" evidence="1">
    <location>
        <begin position="1"/>
        <end position="29"/>
    </location>
</feature>
<proteinExistence type="predicted"/>
<sequence length="170" mass="17791">MRKRPLMFLAAVAIPLTMIGGINATAAFADATPPAPKLPENVWVAPDVDLTKPIVQAPENSGASVARPAACGPYAGTGFPLVWTTYQWIDCSYIGSTSSATKGYSWNSPNWSESEGCAQGMGYRSSSPYWITLGCGKSGSGSASWGNVVGVPKFQSISISAPLSVPINWS</sequence>
<keyword evidence="1" id="KW-0732">Signal</keyword>
<feature type="chain" id="PRO_5011621199" description="Peptidase inhibitor family I36" evidence="1">
    <location>
        <begin position="30"/>
        <end position="170"/>
    </location>
</feature>
<dbReference type="OrthoDB" id="5019546at2"/>
<evidence type="ECO:0000313" key="3">
    <source>
        <dbReference type="Proteomes" id="UP000198683"/>
    </source>
</evidence>
<evidence type="ECO:0000313" key="2">
    <source>
        <dbReference type="EMBL" id="SDM39401.1"/>
    </source>
</evidence>
<dbReference type="Proteomes" id="UP000198683">
    <property type="component" value="Unassembled WGS sequence"/>
</dbReference>
<keyword evidence="3" id="KW-1185">Reference proteome</keyword>
<evidence type="ECO:0000256" key="1">
    <source>
        <dbReference type="SAM" id="SignalP"/>
    </source>
</evidence>
<evidence type="ECO:0008006" key="4">
    <source>
        <dbReference type="Google" id="ProtNLM"/>
    </source>
</evidence>
<dbReference type="AlphaFoldDB" id="A0A1G9SVG5"/>
<protein>
    <recommendedName>
        <fullName evidence="4">Peptidase inhibitor family I36</fullName>
    </recommendedName>
</protein>
<name>A0A1G9SVG5_9ACTN</name>
<dbReference type="EMBL" id="FNFB01000071">
    <property type="protein sequence ID" value="SDM39401.1"/>
    <property type="molecule type" value="Genomic_DNA"/>
</dbReference>
<organism evidence="2 3">
    <name type="scientific">Nonomuraea maritima</name>
    <dbReference type="NCBI Taxonomy" id="683260"/>
    <lineage>
        <taxon>Bacteria</taxon>
        <taxon>Bacillati</taxon>
        <taxon>Actinomycetota</taxon>
        <taxon>Actinomycetes</taxon>
        <taxon>Streptosporangiales</taxon>
        <taxon>Streptosporangiaceae</taxon>
        <taxon>Nonomuraea</taxon>
    </lineage>
</organism>
<reference evidence="2 3" key="1">
    <citation type="submission" date="2016-10" db="EMBL/GenBank/DDBJ databases">
        <authorList>
            <person name="de Groot N.N."/>
        </authorList>
    </citation>
    <scope>NUCLEOTIDE SEQUENCE [LARGE SCALE GENOMIC DNA]</scope>
    <source>
        <strain evidence="2 3">CGMCC 4.5681</strain>
    </source>
</reference>
<dbReference type="RefSeq" id="WP_090774280.1">
    <property type="nucleotide sequence ID" value="NZ_FNFB01000071.1"/>
</dbReference>
<gene>
    <name evidence="2" type="ORF">SAMN05421874_1711</name>
</gene>